<sequence length="431" mass="47323">MSDTLTQSELSTAGADGVTGVAIDLIGVTKRYPGQRRAAVEPLDLHIPPGEIVILIGPSGCGKTTTLKMINRLIEPSAGTIMIGGQDATRRNENQLRREIGYVIQGGSLFPHLTVGQNIALVPGLLSWDKKRTAERVDELLELVGLDPARYRRRFPRELSGGQQQRVGVARGLAADPPVILMDEPFGAVDPITRQRLQDELLSIQEELHKTIVCVTHDIDEAIKLGDRILLLSEGGHVEQYDTPENILAAPANDFVADFVGAGSSLKQLSLSRVSDVELRKPTTATVGEPAAEVLDRAQAARDEAVIVLDDRRRPRDWIFLRELRHQQTVVDPGDDHILTVDRRATLNDALDTMLTDNHAGAIVTGRRDEYLGVIDFTAVTDHMMATTSQAQADRDQQQQDQQQQDQQQQDQLGQDQLGQDHEAPDPEAAD</sequence>
<dbReference type="Gene3D" id="3.40.50.300">
    <property type="entry name" value="P-loop containing nucleotide triphosphate hydrolases"/>
    <property type="match status" value="1"/>
</dbReference>
<organism evidence="8 9">
    <name type="scientific">Microlunatus endophyticus</name>
    <dbReference type="NCBI Taxonomy" id="1716077"/>
    <lineage>
        <taxon>Bacteria</taxon>
        <taxon>Bacillati</taxon>
        <taxon>Actinomycetota</taxon>
        <taxon>Actinomycetes</taxon>
        <taxon>Propionibacteriales</taxon>
        <taxon>Propionibacteriaceae</taxon>
        <taxon>Microlunatus</taxon>
    </lineage>
</organism>
<evidence type="ECO:0000256" key="5">
    <source>
        <dbReference type="ARBA" id="ARBA00066388"/>
    </source>
</evidence>
<evidence type="ECO:0000256" key="2">
    <source>
        <dbReference type="ARBA" id="ARBA00022448"/>
    </source>
</evidence>
<dbReference type="AlphaFoldDB" id="A0A917W5A7"/>
<reference evidence="8" key="2">
    <citation type="submission" date="2020-09" db="EMBL/GenBank/DDBJ databases">
        <authorList>
            <person name="Sun Q."/>
            <person name="Zhou Y."/>
        </authorList>
    </citation>
    <scope>NUCLEOTIDE SEQUENCE</scope>
    <source>
        <strain evidence="8">CGMCC 4.7306</strain>
    </source>
</reference>
<dbReference type="PROSITE" id="PS50893">
    <property type="entry name" value="ABC_TRANSPORTER_2"/>
    <property type="match status" value="1"/>
</dbReference>
<dbReference type="PANTHER" id="PTHR43117">
    <property type="entry name" value="OSMOPROTECTANT IMPORT ATP-BINDING PROTEIN OSMV"/>
    <property type="match status" value="1"/>
</dbReference>
<comment type="caution">
    <text evidence="8">The sequence shown here is derived from an EMBL/GenBank/DDBJ whole genome shotgun (WGS) entry which is preliminary data.</text>
</comment>
<protein>
    <recommendedName>
        <fullName evidence="5">ABC-type quaternary amine transporter</fullName>
        <ecNumber evidence="5">7.6.2.9</ecNumber>
    </recommendedName>
</protein>
<dbReference type="PANTHER" id="PTHR43117:SF4">
    <property type="entry name" value="OSMOPROTECTANT IMPORT ATP-BINDING PROTEIN OSMV"/>
    <property type="match status" value="1"/>
</dbReference>
<keyword evidence="3" id="KW-0547">Nucleotide-binding</keyword>
<comment type="similarity">
    <text evidence="1">Belongs to the ABC transporter superfamily.</text>
</comment>
<feature type="domain" description="ABC transporter" evidence="7">
    <location>
        <begin position="23"/>
        <end position="260"/>
    </location>
</feature>
<evidence type="ECO:0000256" key="1">
    <source>
        <dbReference type="ARBA" id="ARBA00005417"/>
    </source>
</evidence>
<dbReference type="RefSeq" id="WP_188896342.1">
    <property type="nucleotide sequence ID" value="NZ_BMMZ01000008.1"/>
</dbReference>
<dbReference type="SUPFAM" id="SSF52540">
    <property type="entry name" value="P-loop containing nucleoside triphosphate hydrolases"/>
    <property type="match status" value="1"/>
</dbReference>
<accession>A0A917W5A7</accession>
<dbReference type="InterPro" id="IPR003439">
    <property type="entry name" value="ABC_transporter-like_ATP-bd"/>
</dbReference>
<dbReference type="InterPro" id="IPR046342">
    <property type="entry name" value="CBS_dom_sf"/>
</dbReference>
<evidence type="ECO:0000259" key="7">
    <source>
        <dbReference type="PROSITE" id="PS50893"/>
    </source>
</evidence>
<dbReference type="PROSITE" id="PS00211">
    <property type="entry name" value="ABC_TRANSPORTER_1"/>
    <property type="match status" value="1"/>
</dbReference>
<dbReference type="InterPro" id="IPR017871">
    <property type="entry name" value="ABC_transporter-like_CS"/>
</dbReference>
<dbReference type="InterPro" id="IPR003593">
    <property type="entry name" value="AAA+_ATPase"/>
</dbReference>
<gene>
    <name evidence="8" type="ORF">GCM10011575_31550</name>
</gene>
<evidence type="ECO:0000256" key="3">
    <source>
        <dbReference type="ARBA" id="ARBA00022741"/>
    </source>
</evidence>
<dbReference type="InterPro" id="IPR027417">
    <property type="entry name" value="P-loop_NTPase"/>
</dbReference>
<dbReference type="FunFam" id="3.40.50.300:FF:000425">
    <property type="entry name" value="Probable ABC transporter, ATP-binding subunit"/>
    <property type="match status" value="1"/>
</dbReference>
<feature type="compositionally biased region" description="Low complexity" evidence="6">
    <location>
        <begin position="399"/>
        <end position="418"/>
    </location>
</feature>
<keyword evidence="9" id="KW-1185">Reference proteome</keyword>
<dbReference type="Pfam" id="PF00005">
    <property type="entry name" value="ABC_tran"/>
    <property type="match status" value="1"/>
</dbReference>
<dbReference type="GO" id="GO:0016887">
    <property type="term" value="F:ATP hydrolysis activity"/>
    <property type="evidence" value="ECO:0007669"/>
    <property type="project" value="InterPro"/>
</dbReference>
<evidence type="ECO:0000256" key="4">
    <source>
        <dbReference type="ARBA" id="ARBA00022840"/>
    </source>
</evidence>
<dbReference type="EMBL" id="BMMZ01000008">
    <property type="protein sequence ID" value="GGL70735.1"/>
    <property type="molecule type" value="Genomic_DNA"/>
</dbReference>
<keyword evidence="2" id="KW-0813">Transport</keyword>
<dbReference type="GO" id="GO:0015418">
    <property type="term" value="F:ABC-type quaternary ammonium compound transporting activity"/>
    <property type="evidence" value="ECO:0007669"/>
    <property type="project" value="UniProtKB-EC"/>
</dbReference>
<name>A0A917W5A7_9ACTN</name>
<dbReference type="GO" id="GO:0005524">
    <property type="term" value="F:ATP binding"/>
    <property type="evidence" value="ECO:0007669"/>
    <property type="project" value="UniProtKB-KW"/>
</dbReference>
<proteinExistence type="inferred from homology"/>
<evidence type="ECO:0000313" key="8">
    <source>
        <dbReference type="EMBL" id="GGL70735.1"/>
    </source>
</evidence>
<feature type="region of interest" description="Disordered" evidence="6">
    <location>
        <begin position="388"/>
        <end position="431"/>
    </location>
</feature>
<dbReference type="Proteomes" id="UP000613840">
    <property type="component" value="Unassembled WGS sequence"/>
</dbReference>
<keyword evidence="4" id="KW-0067">ATP-binding</keyword>
<dbReference type="SUPFAM" id="SSF54631">
    <property type="entry name" value="CBS-domain pair"/>
    <property type="match status" value="1"/>
</dbReference>
<reference evidence="8" key="1">
    <citation type="journal article" date="2014" name="Int. J. Syst. Evol. Microbiol.">
        <title>Complete genome sequence of Corynebacterium casei LMG S-19264T (=DSM 44701T), isolated from a smear-ripened cheese.</title>
        <authorList>
            <consortium name="US DOE Joint Genome Institute (JGI-PGF)"/>
            <person name="Walter F."/>
            <person name="Albersmeier A."/>
            <person name="Kalinowski J."/>
            <person name="Ruckert C."/>
        </authorList>
    </citation>
    <scope>NUCLEOTIDE SEQUENCE</scope>
    <source>
        <strain evidence="8">CGMCC 4.7306</strain>
    </source>
</reference>
<dbReference type="SMART" id="SM00382">
    <property type="entry name" value="AAA"/>
    <property type="match status" value="1"/>
</dbReference>
<evidence type="ECO:0000313" key="9">
    <source>
        <dbReference type="Proteomes" id="UP000613840"/>
    </source>
</evidence>
<dbReference type="EC" id="7.6.2.9" evidence="5"/>
<evidence type="ECO:0000256" key="6">
    <source>
        <dbReference type="SAM" id="MobiDB-lite"/>
    </source>
</evidence>